<sequence length="209" mass="23908">MRVLIADDDDVSRIELETMLTRGGYEVTSTTDGTEAWEILKGENPPQLVVLDWLMSEMDGIEVCQRIRQEPKLPGVYIILLTSRGSKEYILRGLKAGANDYVTKPFDKEELLARVSVGARMVNLQAELFERVKELENALAKVKQLQGLLPICSYCKSIRDDHNYWHRVEAYFKEHSEAKFSHSICPNCWKDVVQPELQKQGCEAPEYSN</sequence>
<dbReference type="GO" id="GO:0005829">
    <property type="term" value="C:cytosol"/>
    <property type="evidence" value="ECO:0007669"/>
    <property type="project" value="TreeGrafter"/>
</dbReference>
<dbReference type="GO" id="GO:0000156">
    <property type="term" value="F:phosphorelay response regulator activity"/>
    <property type="evidence" value="ECO:0007669"/>
    <property type="project" value="TreeGrafter"/>
</dbReference>
<dbReference type="InterPro" id="IPR001789">
    <property type="entry name" value="Sig_transdc_resp-reg_receiver"/>
</dbReference>
<organism evidence="8 9">
    <name type="scientific">Telmatocola sphagniphila</name>
    <dbReference type="NCBI Taxonomy" id="1123043"/>
    <lineage>
        <taxon>Bacteria</taxon>
        <taxon>Pseudomonadati</taxon>
        <taxon>Planctomycetota</taxon>
        <taxon>Planctomycetia</taxon>
        <taxon>Gemmatales</taxon>
        <taxon>Gemmataceae</taxon>
    </lineage>
</organism>
<evidence type="ECO:0000256" key="1">
    <source>
        <dbReference type="ARBA" id="ARBA00022553"/>
    </source>
</evidence>
<evidence type="ECO:0000256" key="5">
    <source>
        <dbReference type="ARBA" id="ARBA00023163"/>
    </source>
</evidence>
<dbReference type="SMART" id="SM00448">
    <property type="entry name" value="REC"/>
    <property type="match status" value="1"/>
</dbReference>
<dbReference type="GO" id="GO:0006355">
    <property type="term" value="P:regulation of DNA-templated transcription"/>
    <property type="evidence" value="ECO:0007669"/>
    <property type="project" value="TreeGrafter"/>
</dbReference>
<evidence type="ECO:0000313" key="8">
    <source>
        <dbReference type="EMBL" id="QVL29845.1"/>
    </source>
</evidence>
<reference evidence="8" key="1">
    <citation type="submission" date="2021-05" db="EMBL/GenBank/DDBJ databases">
        <title>Complete genome sequence of the cellulolytic planctomycete Telmatocola sphagniphila SP2T and characterization of the first cellulase from planctomycetes.</title>
        <authorList>
            <person name="Rakitin A.L."/>
            <person name="Beletsky A.V."/>
            <person name="Naumoff D.G."/>
            <person name="Kulichevskaya I.S."/>
            <person name="Mardanov A.V."/>
            <person name="Ravin N.V."/>
            <person name="Dedysh S.N."/>
        </authorList>
    </citation>
    <scope>NUCLEOTIDE SEQUENCE</scope>
    <source>
        <strain evidence="8">SP2T</strain>
    </source>
</reference>
<dbReference type="InterPro" id="IPR011006">
    <property type="entry name" value="CheY-like_superfamily"/>
</dbReference>
<dbReference type="GO" id="GO:0032993">
    <property type="term" value="C:protein-DNA complex"/>
    <property type="evidence" value="ECO:0007669"/>
    <property type="project" value="TreeGrafter"/>
</dbReference>
<name>A0A8E6ETB1_9BACT</name>
<keyword evidence="9" id="KW-1185">Reference proteome</keyword>
<keyword evidence="1 6" id="KW-0597">Phosphoprotein</keyword>
<evidence type="ECO:0000256" key="2">
    <source>
        <dbReference type="ARBA" id="ARBA00023012"/>
    </source>
</evidence>
<proteinExistence type="predicted"/>
<evidence type="ECO:0000259" key="7">
    <source>
        <dbReference type="PROSITE" id="PS50110"/>
    </source>
</evidence>
<evidence type="ECO:0000256" key="6">
    <source>
        <dbReference type="PROSITE-ProRule" id="PRU00169"/>
    </source>
</evidence>
<dbReference type="EMBL" id="CP074694">
    <property type="protein sequence ID" value="QVL29845.1"/>
    <property type="molecule type" value="Genomic_DNA"/>
</dbReference>
<dbReference type="PANTHER" id="PTHR48111:SF1">
    <property type="entry name" value="TWO-COMPONENT RESPONSE REGULATOR ORR33"/>
    <property type="match status" value="1"/>
</dbReference>
<protein>
    <submittedName>
        <fullName evidence="8">Response regulator</fullName>
    </submittedName>
</protein>
<evidence type="ECO:0000256" key="4">
    <source>
        <dbReference type="ARBA" id="ARBA00023125"/>
    </source>
</evidence>
<dbReference type="AlphaFoldDB" id="A0A8E6ETB1"/>
<dbReference type="Pfam" id="PF00072">
    <property type="entry name" value="Response_reg"/>
    <property type="match status" value="1"/>
</dbReference>
<keyword evidence="5" id="KW-0804">Transcription</keyword>
<keyword evidence="3" id="KW-0805">Transcription regulation</keyword>
<dbReference type="SUPFAM" id="SSF52172">
    <property type="entry name" value="CheY-like"/>
    <property type="match status" value="1"/>
</dbReference>
<feature type="domain" description="Response regulatory" evidence="7">
    <location>
        <begin position="2"/>
        <end position="119"/>
    </location>
</feature>
<dbReference type="PROSITE" id="PS50110">
    <property type="entry name" value="RESPONSE_REGULATORY"/>
    <property type="match status" value="1"/>
</dbReference>
<dbReference type="PANTHER" id="PTHR48111">
    <property type="entry name" value="REGULATOR OF RPOS"/>
    <property type="match status" value="1"/>
</dbReference>
<accession>A0A8E6ETB1</accession>
<dbReference type="GO" id="GO:0000976">
    <property type="term" value="F:transcription cis-regulatory region binding"/>
    <property type="evidence" value="ECO:0007669"/>
    <property type="project" value="TreeGrafter"/>
</dbReference>
<evidence type="ECO:0000313" key="9">
    <source>
        <dbReference type="Proteomes" id="UP000676194"/>
    </source>
</evidence>
<keyword evidence="4" id="KW-0238">DNA-binding</keyword>
<keyword evidence="2" id="KW-0902">Two-component regulatory system</keyword>
<evidence type="ECO:0000256" key="3">
    <source>
        <dbReference type="ARBA" id="ARBA00023015"/>
    </source>
</evidence>
<dbReference type="RefSeq" id="WP_213493727.1">
    <property type="nucleotide sequence ID" value="NZ_CP074694.1"/>
</dbReference>
<dbReference type="CDD" id="cd17574">
    <property type="entry name" value="REC_OmpR"/>
    <property type="match status" value="1"/>
</dbReference>
<dbReference type="InterPro" id="IPR039420">
    <property type="entry name" value="WalR-like"/>
</dbReference>
<dbReference type="Proteomes" id="UP000676194">
    <property type="component" value="Chromosome"/>
</dbReference>
<dbReference type="Gene3D" id="3.40.50.2300">
    <property type="match status" value="1"/>
</dbReference>
<feature type="modified residue" description="4-aspartylphosphate" evidence="6">
    <location>
        <position position="52"/>
    </location>
</feature>
<gene>
    <name evidence="8" type="ORF">KIH39_13285</name>
</gene>
<dbReference type="KEGG" id="tsph:KIH39_13285"/>